<accession>A0A6A3YL49</accession>
<evidence type="ECO:0000313" key="2">
    <source>
        <dbReference type="EMBL" id="KAE9082249.1"/>
    </source>
</evidence>
<dbReference type="Proteomes" id="UP000476176">
    <property type="component" value="Unassembled WGS sequence"/>
</dbReference>
<evidence type="ECO:0000313" key="8">
    <source>
        <dbReference type="Proteomes" id="UP000440367"/>
    </source>
</evidence>
<reference evidence="7 8" key="1">
    <citation type="submission" date="2018-08" db="EMBL/GenBank/DDBJ databases">
        <title>Genomic investigation of the strawberry pathogen Phytophthora fragariae indicates pathogenicity is determined by transcriptional variation in three key races.</title>
        <authorList>
            <person name="Adams T.M."/>
            <person name="Armitage A.D."/>
            <person name="Sobczyk M.K."/>
            <person name="Bates H.J."/>
            <person name="Dunwell J.M."/>
            <person name="Nellist C.F."/>
            <person name="Harrison R.J."/>
        </authorList>
    </citation>
    <scope>NUCLEOTIDE SEQUENCE [LARGE SCALE GENOMIC DNA]</scope>
    <source>
        <strain evidence="6 7">A4</strain>
        <strain evidence="5 8">BC-1</strain>
        <strain evidence="4 11">BC-23</strain>
        <strain evidence="3 9">NOV-5</strain>
        <strain evidence="2 12">ONT-3</strain>
        <strain evidence="1 10">SCRP245</strain>
    </source>
</reference>
<dbReference type="EMBL" id="QXGD01000955">
    <property type="protein sequence ID" value="KAE9219130.1"/>
    <property type="molecule type" value="Genomic_DNA"/>
</dbReference>
<dbReference type="Proteomes" id="UP000437068">
    <property type="component" value="Unassembled WGS sequence"/>
</dbReference>
<dbReference type="Proteomes" id="UP000440732">
    <property type="component" value="Unassembled WGS sequence"/>
</dbReference>
<dbReference type="EMBL" id="QXGC01002071">
    <property type="protein sequence ID" value="KAE9191290.1"/>
    <property type="molecule type" value="Genomic_DNA"/>
</dbReference>
<organism evidence="5 8">
    <name type="scientific">Phytophthora fragariae</name>
    <dbReference type="NCBI Taxonomy" id="53985"/>
    <lineage>
        <taxon>Eukaryota</taxon>
        <taxon>Sar</taxon>
        <taxon>Stramenopiles</taxon>
        <taxon>Oomycota</taxon>
        <taxon>Peronosporomycetes</taxon>
        <taxon>Peronosporales</taxon>
        <taxon>Peronosporaceae</taxon>
        <taxon>Phytophthora</taxon>
    </lineage>
</organism>
<name>A0A6A3YL49_9STRA</name>
<dbReference type="EMBL" id="QXGE01000877">
    <property type="protein sequence ID" value="KAE9301868.1"/>
    <property type="molecule type" value="Genomic_DNA"/>
</dbReference>
<evidence type="ECO:0000313" key="10">
    <source>
        <dbReference type="Proteomes" id="UP000460718"/>
    </source>
</evidence>
<dbReference type="EMBL" id="QXGA01001018">
    <property type="protein sequence ID" value="KAE9131786.1"/>
    <property type="molecule type" value="Genomic_DNA"/>
</dbReference>
<evidence type="ECO:0000313" key="3">
    <source>
        <dbReference type="EMBL" id="KAE9131786.1"/>
    </source>
</evidence>
<comment type="caution">
    <text evidence="5">The sequence shown here is derived from an EMBL/GenBank/DDBJ whole genome shotgun (WGS) entry which is preliminary data.</text>
</comment>
<evidence type="ECO:0000313" key="1">
    <source>
        <dbReference type="EMBL" id="KAE9001007.1"/>
    </source>
</evidence>
<evidence type="ECO:0000313" key="12">
    <source>
        <dbReference type="Proteomes" id="UP000488956"/>
    </source>
</evidence>
<evidence type="ECO:0000313" key="5">
    <source>
        <dbReference type="EMBL" id="KAE9219130.1"/>
    </source>
</evidence>
<dbReference type="EMBL" id="QXFX01001980">
    <property type="protein sequence ID" value="KAE9082249.1"/>
    <property type="molecule type" value="Genomic_DNA"/>
</dbReference>
<proteinExistence type="predicted"/>
<dbReference type="AlphaFoldDB" id="A0A6A3YL49"/>
<dbReference type="EMBL" id="QXFW01000880">
    <property type="protein sequence ID" value="KAE9001007.1"/>
    <property type="molecule type" value="Genomic_DNA"/>
</dbReference>
<evidence type="ECO:0000313" key="9">
    <source>
        <dbReference type="Proteomes" id="UP000440732"/>
    </source>
</evidence>
<sequence>MDEPALEDLKWLRAILAQPASFMGIPVGDFAGVAVPTVHV</sequence>
<evidence type="ECO:0000313" key="4">
    <source>
        <dbReference type="EMBL" id="KAE9191290.1"/>
    </source>
</evidence>
<dbReference type="Proteomes" id="UP000488956">
    <property type="component" value="Unassembled WGS sequence"/>
</dbReference>
<dbReference type="Proteomes" id="UP000440367">
    <property type="component" value="Unassembled WGS sequence"/>
</dbReference>
<gene>
    <name evidence="6" type="ORF">PF001_g14253</name>
    <name evidence="5" type="ORF">PF002_g16278</name>
    <name evidence="4" type="ORF">PF004_g21646</name>
    <name evidence="3" type="ORF">PF006_g15427</name>
    <name evidence="2" type="ORF">PF010_g21667</name>
    <name evidence="1" type="ORF">PF011_g13933</name>
</gene>
<evidence type="ECO:0000313" key="6">
    <source>
        <dbReference type="EMBL" id="KAE9301868.1"/>
    </source>
</evidence>
<evidence type="ECO:0000313" key="7">
    <source>
        <dbReference type="Proteomes" id="UP000437068"/>
    </source>
</evidence>
<evidence type="ECO:0000313" key="11">
    <source>
        <dbReference type="Proteomes" id="UP000476176"/>
    </source>
</evidence>
<protein>
    <submittedName>
        <fullName evidence="5">Uncharacterized protein</fullName>
    </submittedName>
</protein>
<dbReference type="Proteomes" id="UP000460718">
    <property type="component" value="Unassembled WGS sequence"/>
</dbReference>